<dbReference type="OrthoDB" id="9986881at2759"/>
<evidence type="ECO:0000256" key="5">
    <source>
        <dbReference type="SAM" id="Phobius"/>
    </source>
</evidence>
<dbReference type="Proteomes" id="UP000179179">
    <property type="component" value="Unassembled WGS sequence"/>
</dbReference>
<evidence type="ECO:0000259" key="6">
    <source>
        <dbReference type="PROSITE" id="PS50850"/>
    </source>
</evidence>
<evidence type="ECO:0000256" key="3">
    <source>
        <dbReference type="ARBA" id="ARBA00022989"/>
    </source>
</evidence>
<protein>
    <submittedName>
        <fullName evidence="7">MFS multidrug transporter</fullName>
    </submittedName>
</protein>
<dbReference type="GO" id="GO:0005886">
    <property type="term" value="C:plasma membrane"/>
    <property type="evidence" value="ECO:0007669"/>
    <property type="project" value="TreeGrafter"/>
</dbReference>
<organism evidence="7 8">
    <name type="scientific">Aspergillus bombycis</name>
    <dbReference type="NCBI Taxonomy" id="109264"/>
    <lineage>
        <taxon>Eukaryota</taxon>
        <taxon>Fungi</taxon>
        <taxon>Dikarya</taxon>
        <taxon>Ascomycota</taxon>
        <taxon>Pezizomycotina</taxon>
        <taxon>Eurotiomycetes</taxon>
        <taxon>Eurotiomycetidae</taxon>
        <taxon>Eurotiales</taxon>
        <taxon>Aspergillaceae</taxon>
        <taxon>Aspergillus</taxon>
    </lineage>
</organism>
<feature type="transmembrane region" description="Helical" evidence="5">
    <location>
        <begin position="119"/>
        <end position="138"/>
    </location>
</feature>
<evidence type="ECO:0000256" key="1">
    <source>
        <dbReference type="ARBA" id="ARBA00004141"/>
    </source>
</evidence>
<evidence type="ECO:0000256" key="4">
    <source>
        <dbReference type="ARBA" id="ARBA00023136"/>
    </source>
</evidence>
<feature type="transmembrane region" description="Helical" evidence="5">
    <location>
        <begin position="158"/>
        <end position="176"/>
    </location>
</feature>
<feature type="transmembrane region" description="Helical" evidence="5">
    <location>
        <begin position="33"/>
        <end position="53"/>
    </location>
</feature>
<evidence type="ECO:0000313" key="8">
    <source>
        <dbReference type="Proteomes" id="UP000179179"/>
    </source>
</evidence>
<keyword evidence="4 5" id="KW-0472">Membrane</keyword>
<dbReference type="RefSeq" id="XP_022384341.1">
    <property type="nucleotide sequence ID" value="XM_022537834.1"/>
</dbReference>
<reference evidence="7 8" key="1">
    <citation type="journal article" date="2016" name="Genome Biol. Evol.">
        <title>Draft genome sequence of an aflatoxigenic Aspergillus species, A. bombycis.</title>
        <authorList>
            <person name="Moore G.G."/>
            <person name="Mack B.M."/>
            <person name="Beltz S.B."/>
            <person name="Gilbert M.K."/>
        </authorList>
    </citation>
    <scope>NUCLEOTIDE SEQUENCE [LARGE SCALE GENOMIC DNA]</scope>
    <source>
        <strain evidence="8">NRRL 26010</strain>
    </source>
</reference>
<gene>
    <name evidence="7" type="ORF">ABOM_010706</name>
</gene>
<keyword evidence="2 5" id="KW-0812">Transmembrane</keyword>
<dbReference type="Gene3D" id="1.20.1250.20">
    <property type="entry name" value="MFS general substrate transporter like domains"/>
    <property type="match status" value="1"/>
</dbReference>
<dbReference type="InterPro" id="IPR036259">
    <property type="entry name" value="MFS_trans_sf"/>
</dbReference>
<dbReference type="PANTHER" id="PTHR23502">
    <property type="entry name" value="MAJOR FACILITATOR SUPERFAMILY"/>
    <property type="match status" value="1"/>
</dbReference>
<dbReference type="GeneID" id="34454096"/>
<dbReference type="GO" id="GO:0022857">
    <property type="term" value="F:transmembrane transporter activity"/>
    <property type="evidence" value="ECO:0007669"/>
    <property type="project" value="InterPro"/>
</dbReference>
<evidence type="ECO:0000256" key="2">
    <source>
        <dbReference type="ARBA" id="ARBA00022692"/>
    </source>
</evidence>
<evidence type="ECO:0000313" key="7">
    <source>
        <dbReference type="EMBL" id="OGM40624.1"/>
    </source>
</evidence>
<dbReference type="InterPro" id="IPR011701">
    <property type="entry name" value="MFS"/>
</dbReference>
<accession>A0A1F7ZMF1</accession>
<keyword evidence="8" id="KW-1185">Reference proteome</keyword>
<dbReference type="SUPFAM" id="SSF103473">
    <property type="entry name" value="MFS general substrate transporter"/>
    <property type="match status" value="1"/>
</dbReference>
<proteinExistence type="predicted"/>
<keyword evidence="3 5" id="KW-1133">Transmembrane helix</keyword>
<dbReference type="Pfam" id="PF07690">
    <property type="entry name" value="MFS_1"/>
    <property type="match status" value="1"/>
</dbReference>
<dbReference type="InterPro" id="IPR020846">
    <property type="entry name" value="MFS_dom"/>
</dbReference>
<feature type="transmembrane region" description="Helical" evidence="5">
    <location>
        <begin position="6"/>
        <end position="26"/>
    </location>
</feature>
<dbReference type="PROSITE" id="PS50850">
    <property type="entry name" value="MFS"/>
    <property type="match status" value="1"/>
</dbReference>
<dbReference type="AlphaFoldDB" id="A0A1F7ZMF1"/>
<comment type="subcellular location">
    <subcellularLocation>
        <location evidence="1">Membrane</location>
        <topology evidence="1">Multi-pass membrane protein</topology>
    </subcellularLocation>
</comment>
<feature type="transmembrane region" description="Helical" evidence="5">
    <location>
        <begin position="65"/>
        <end position="85"/>
    </location>
</feature>
<sequence length="204" mass="22767">MLTRLFAGFFDASPLALVLAVFTGIYNNRHRGVAIAMFAMAVFVGSFASPFTGGFITMSNFHWRWTMYIAAIMGFFGSAVLLCFFREIHAKQDEVEVDFNHWITVNFSRPFHIWFTEPVAFLVTLYTSFIYGLMYALLGAYPVVSQQIHGMNLGVGSLPFIGLITGEFAGAAYTLLSHPAYTKRLVANNDIPVPEWRLSPVIVG</sequence>
<dbReference type="EMBL" id="LYCR01000137">
    <property type="protein sequence ID" value="OGM40624.1"/>
    <property type="molecule type" value="Genomic_DNA"/>
</dbReference>
<name>A0A1F7ZMF1_9EURO</name>
<feature type="domain" description="Major facilitator superfamily (MFS) profile" evidence="6">
    <location>
        <begin position="1"/>
        <end position="204"/>
    </location>
</feature>
<comment type="caution">
    <text evidence="7">The sequence shown here is derived from an EMBL/GenBank/DDBJ whole genome shotgun (WGS) entry which is preliminary data.</text>
</comment>
<dbReference type="PANTHER" id="PTHR23502:SF138">
    <property type="entry name" value="MAJOR FACILITATOR SUPERFAMILY (MFS) PROFILE DOMAIN-CONTAINING PROTEIN-RELATED"/>
    <property type="match status" value="1"/>
</dbReference>